<dbReference type="InterPro" id="IPR013702">
    <property type="entry name" value="FIST_domain_N"/>
</dbReference>
<name>A0ABT5QSG4_9GAMM</name>
<gene>
    <name evidence="3" type="ORF">LRP49_21930</name>
</gene>
<dbReference type="Pfam" id="PF10442">
    <property type="entry name" value="FIST_C"/>
    <property type="match status" value="1"/>
</dbReference>
<dbReference type="Proteomes" id="UP001149821">
    <property type="component" value="Unassembled WGS sequence"/>
</dbReference>
<dbReference type="EMBL" id="JAJUBB010000024">
    <property type="protein sequence ID" value="MDD1783844.1"/>
    <property type="molecule type" value="Genomic_DNA"/>
</dbReference>
<keyword evidence="4" id="KW-1185">Reference proteome</keyword>
<comment type="caution">
    <text evidence="3">The sequence shown here is derived from an EMBL/GenBank/DDBJ whole genome shotgun (WGS) entry which is preliminary data.</text>
</comment>
<evidence type="ECO:0000259" key="2">
    <source>
        <dbReference type="SMART" id="SM01204"/>
    </source>
</evidence>
<dbReference type="SMART" id="SM00897">
    <property type="entry name" value="FIST"/>
    <property type="match status" value="1"/>
</dbReference>
<organism evidence="3 4">
    <name type="scientific">Enterovibrio qingdaonensis</name>
    <dbReference type="NCBI Taxonomy" id="2899818"/>
    <lineage>
        <taxon>Bacteria</taxon>
        <taxon>Pseudomonadati</taxon>
        <taxon>Pseudomonadota</taxon>
        <taxon>Gammaproteobacteria</taxon>
        <taxon>Vibrionales</taxon>
        <taxon>Vibrionaceae</taxon>
        <taxon>Enterovibrio</taxon>
    </lineage>
</organism>
<evidence type="ECO:0000313" key="3">
    <source>
        <dbReference type="EMBL" id="MDD1783844.1"/>
    </source>
</evidence>
<protein>
    <submittedName>
        <fullName evidence="3">FIST C-terminal domain-containing protein</fullName>
    </submittedName>
</protein>
<proteinExistence type="predicted"/>
<accession>A0ABT5QSG4</accession>
<dbReference type="PANTHER" id="PTHR40252:SF2">
    <property type="entry name" value="BLR0328 PROTEIN"/>
    <property type="match status" value="1"/>
</dbReference>
<reference evidence="3" key="1">
    <citation type="submission" date="2021-12" db="EMBL/GenBank/DDBJ databases">
        <title>Enterovibrio ZSDZ35 sp. nov. and Enterovibrio ZSDZ42 sp. nov., isolated from coastal seawater in Qingdao.</title>
        <authorList>
            <person name="Zhang P."/>
        </authorList>
    </citation>
    <scope>NUCLEOTIDE SEQUENCE</scope>
    <source>
        <strain evidence="3">ZSDZ35</strain>
    </source>
</reference>
<evidence type="ECO:0000259" key="1">
    <source>
        <dbReference type="SMART" id="SM00897"/>
    </source>
</evidence>
<dbReference type="SMART" id="SM01204">
    <property type="entry name" value="FIST_C"/>
    <property type="match status" value="1"/>
</dbReference>
<dbReference type="RefSeq" id="WP_274145017.1">
    <property type="nucleotide sequence ID" value="NZ_JAJUBB010000024.1"/>
</dbReference>
<dbReference type="PANTHER" id="PTHR40252">
    <property type="entry name" value="BLR0328 PROTEIN"/>
    <property type="match status" value="1"/>
</dbReference>
<sequence>MIRSAQCTWSKDSDWHSLETLGVMDSPQTLVLLFGVTDSPEYTDAVHRLLAFFPNSHVAGCSSSGEINNSVISVSEAQIVATIYQFDHTQIRIEHIDIEPERSFEAGKVLGKSLYQDSLTWVFVLSDGLMVNGSELASGFNSILPASIPVTGGLAGDHGRFEKTLVWYQNHAKSGRIVAIGFYGHRLHVGFGSGGGWREFGPDRTVTHSESNVVYEIDYEPALSLYRTYLGEQANELPGSGLRYPLNLYVEEAGTSVIRTLLAIDEEEESVTFAGDVPEGAKVQLMSADIPSLVKGAEDAAKNCEGKSSPDAAILISCVGRRLLFNQMADDEVDAVREVLGKDALLCGFYSYGELAPYGQAFNCGLHNQTMTITTLKED</sequence>
<feature type="domain" description="FIST" evidence="1">
    <location>
        <begin position="27"/>
        <end position="221"/>
    </location>
</feature>
<dbReference type="InterPro" id="IPR019494">
    <property type="entry name" value="FIST_C"/>
</dbReference>
<feature type="domain" description="FIST C-domain" evidence="2">
    <location>
        <begin position="222"/>
        <end position="358"/>
    </location>
</feature>
<dbReference type="Pfam" id="PF08495">
    <property type="entry name" value="FIST"/>
    <property type="match status" value="1"/>
</dbReference>
<evidence type="ECO:0000313" key="4">
    <source>
        <dbReference type="Proteomes" id="UP001149821"/>
    </source>
</evidence>